<evidence type="ECO:0000313" key="1">
    <source>
        <dbReference type="EMBL" id="CAL1679159.1"/>
    </source>
</evidence>
<evidence type="ECO:0000313" key="2">
    <source>
        <dbReference type="Proteomes" id="UP001497644"/>
    </source>
</evidence>
<keyword evidence="2" id="KW-1185">Reference proteome</keyword>
<organism evidence="1 2">
    <name type="scientific">Lasius platythorax</name>
    <dbReference type="NCBI Taxonomy" id="488582"/>
    <lineage>
        <taxon>Eukaryota</taxon>
        <taxon>Metazoa</taxon>
        <taxon>Ecdysozoa</taxon>
        <taxon>Arthropoda</taxon>
        <taxon>Hexapoda</taxon>
        <taxon>Insecta</taxon>
        <taxon>Pterygota</taxon>
        <taxon>Neoptera</taxon>
        <taxon>Endopterygota</taxon>
        <taxon>Hymenoptera</taxon>
        <taxon>Apocrita</taxon>
        <taxon>Aculeata</taxon>
        <taxon>Formicoidea</taxon>
        <taxon>Formicidae</taxon>
        <taxon>Formicinae</taxon>
        <taxon>Lasius</taxon>
        <taxon>Lasius</taxon>
    </lineage>
</organism>
<dbReference type="AlphaFoldDB" id="A0AAV2NH57"/>
<protein>
    <submittedName>
        <fullName evidence="1">Uncharacterized protein</fullName>
    </submittedName>
</protein>
<sequence length="18" mass="2059">MVLQSAMSYFMMLASFSD</sequence>
<gene>
    <name evidence="1" type="ORF">LPLAT_LOCUS4888</name>
</gene>
<dbReference type="EMBL" id="OZ034838">
    <property type="protein sequence ID" value="CAL1679159.1"/>
    <property type="molecule type" value="Genomic_DNA"/>
</dbReference>
<reference evidence="1" key="1">
    <citation type="submission" date="2024-04" db="EMBL/GenBank/DDBJ databases">
        <authorList>
            <consortium name="Molecular Ecology Group"/>
        </authorList>
    </citation>
    <scope>NUCLEOTIDE SEQUENCE</scope>
</reference>
<proteinExistence type="predicted"/>
<accession>A0AAV2NH57</accession>
<dbReference type="Proteomes" id="UP001497644">
    <property type="component" value="Chromosome 15"/>
</dbReference>
<name>A0AAV2NH57_9HYME</name>